<dbReference type="KEGG" id="salf:SMD44_00943"/>
<proteinExistence type="predicted"/>
<dbReference type="OrthoDB" id="3869421at2"/>
<keyword evidence="4" id="KW-1185">Reference proteome</keyword>
<evidence type="ECO:0000313" key="3">
    <source>
        <dbReference type="EMBL" id="ARX81545.1"/>
    </source>
</evidence>
<dbReference type="AlphaFoldDB" id="A0A1Z1W545"/>
<keyword evidence="1" id="KW-0175">Coiled coil</keyword>
<organism evidence="3 4">
    <name type="scientific">Streptomyces alboflavus</name>
    <dbReference type="NCBI Taxonomy" id="67267"/>
    <lineage>
        <taxon>Bacteria</taxon>
        <taxon>Bacillati</taxon>
        <taxon>Actinomycetota</taxon>
        <taxon>Actinomycetes</taxon>
        <taxon>Kitasatosporales</taxon>
        <taxon>Streptomycetaceae</taxon>
        <taxon>Streptomyces</taxon>
    </lineage>
</organism>
<evidence type="ECO:0000256" key="2">
    <source>
        <dbReference type="SAM" id="MobiDB-lite"/>
    </source>
</evidence>
<feature type="region of interest" description="Disordered" evidence="2">
    <location>
        <begin position="382"/>
        <end position="446"/>
    </location>
</feature>
<evidence type="ECO:0000313" key="4">
    <source>
        <dbReference type="Proteomes" id="UP000195880"/>
    </source>
</evidence>
<name>A0A1Z1W545_9ACTN</name>
<feature type="region of interest" description="Disordered" evidence="2">
    <location>
        <begin position="285"/>
        <end position="309"/>
    </location>
</feature>
<reference evidence="3 4" key="1">
    <citation type="submission" date="2017-05" db="EMBL/GenBank/DDBJ databases">
        <title>Streptomyces alboflavus Genome sequencing and assembly.</title>
        <authorList>
            <person name="Wang Y."/>
            <person name="Du B."/>
            <person name="Ding Y."/>
            <person name="Liu H."/>
            <person name="Hou Q."/>
            <person name="Liu K."/>
            <person name="Wang C."/>
            <person name="Yao L."/>
        </authorList>
    </citation>
    <scope>NUCLEOTIDE SEQUENCE [LARGE SCALE GENOMIC DNA]</scope>
    <source>
        <strain evidence="3 4">MDJK44</strain>
    </source>
</reference>
<dbReference type="EMBL" id="CP021748">
    <property type="protein sequence ID" value="ARX81545.1"/>
    <property type="molecule type" value="Genomic_DNA"/>
</dbReference>
<accession>A0A1Z1W545</accession>
<feature type="coiled-coil region" evidence="1">
    <location>
        <begin position="69"/>
        <end position="146"/>
    </location>
</feature>
<feature type="compositionally biased region" description="Basic and acidic residues" evidence="2">
    <location>
        <begin position="24"/>
        <end position="39"/>
    </location>
</feature>
<evidence type="ECO:0008006" key="5">
    <source>
        <dbReference type="Google" id="ProtNLM"/>
    </source>
</evidence>
<dbReference type="RefSeq" id="WP_087882948.1">
    <property type="nucleotide sequence ID" value="NZ_CP021748.1"/>
</dbReference>
<evidence type="ECO:0000256" key="1">
    <source>
        <dbReference type="SAM" id="Coils"/>
    </source>
</evidence>
<feature type="region of interest" description="Disordered" evidence="2">
    <location>
        <begin position="1"/>
        <end position="43"/>
    </location>
</feature>
<sequence length="446" mass="48926">MTASPPLMNGHRRPTMPVFGDWRPITDQRDPELVEEQRTPEPAAVDIPDAVAEAQAEAIRAKAWADAEAKRITAEAEAKAAEIKAAEEARKLRLANDKAERRAAEDQAASRARVAELNRKRDEIERARLEADRQAQEQKASEARTAAEVSEADDKWRSYAIKFAIVCGIVSLPVQMSFFWNPRAPWMAATPVMLEGAAWVVHRGARAAAVSKRPVWHYRTIVWFLAFVAAGVNLYHGLHAFDPGTAIATAFASVAGPGVWDLHEHGRIRKRDGALTRRERKAQEKAAKAEAKRKADEDARRRAEKEAADEAAKEAVAQLADTRATQFPKVWAHALRLAADLGETTVTEAIWKRAKLDVEGAPPGESADVLRMRNAAEARVSAAREKRPVTGSSAQAASQVLGPNKPRVYNPPARRGVRAKGDTAPYVSGARKQASIAARNSRKKDQ</sequence>
<protein>
    <recommendedName>
        <fullName evidence="5">SpdB2 protein</fullName>
    </recommendedName>
</protein>
<gene>
    <name evidence="3" type="ORF">SMD44_00943</name>
</gene>
<dbReference type="Proteomes" id="UP000195880">
    <property type="component" value="Chromosome"/>
</dbReference>